<dbReference type="Proteomes" id="UP000887576">
    <property type="component" value="Unplaced"/>
</dbReference>
<evidence type="ECO:0000313" key="2">
    <source>
        <dbReference type="WBParaSite" id="JU765_v2.g3049.t1"/>
    </source>
</evidence>
<dbReference type="WBParaSite" id="JU765_v2.g3049.t1">
    <property type="protein sequence ID" value="JU765_v2.g3049.t1"/>
    <property type="gene ID" value="JU765_v2.g3049"/>
</dbReference>
<sequence>MGEPNDVFERFKAGWNRVKRIYNFDDDEYAMERDTCIRMSRLAFLCGFFVGGISSSKTAHDRYERYSVGKQFYNKRDAMRRKYDYAILMFAKNGFRTGFRAFALAGSVIVLTTHMTVFRDRFSPFYFPIFSGLTALIMHRACGVFAFPLGIYGQFQAIGLGLMTGSTLSAVSWLYTLAIDKSFDESYRQFKADYVQDMNEKNAEELKVTKLMKEEGIKLRMFAYRRLQELEKQKMLEDAGKQDT</sequence>
<accession>A0AC34R3L4</accession>
<evidence type="ECO:0000313" key="1">
    <source>
        <dbReference type="Proteomes" id="UP000887576"/>
    </source>
</evidence>
<organism evidence="1 2">
    <name type="scientific">Panagrolaimus sp. JU765</name>
    <dbReference type="NCBI Taxonomy" id="591449"/>
    <lineage>
        <taxon>Eukaryota</taxon>
        <taxon>Metazoa</taxon>
        <taxon>Ecdysozoa</taxon>
        <taxon>Nematoda</taxon>
        <taxon>Chromadorea</taxon>
        <taxon>Rhabditida</taxon>
        <taxon>Tylenchina</taxon>
        <taxon>Panagrolaimomorpha</taxon>
        <taxon>Panagrolaimoidea</taxon>
        <taxon>Panagrolaimidae</taxon>
        <taxon>Panagrolaimus</taxon>
    </lineage>
</organism>
<proteinExistence type="predicted"/>
<protein>
    <submittedName>
        <fullName evidence="2">Uncharacterized protein</fullName>
    </submittedName>
</protein>
<name>A0AC34R3L4_9BILA</name>
<reference evidence="2" key="1">
    <citation type="submission" date="2025-08" db="UniProtKB">
        <authorList>
            <consortium name="WormBaseParasite"/>
        </authorList>
    </citation>
    <scope>IDENTIFICATION</scope>
</reference>